<proteinExistence type="predicted"/>
<dbReference type="Proteomes" id="UP000234275">
    <property type="component" value="Unassembled WGS sequence"/>
</dbReference>
<dbReference type="EMBL" id="MSFO01000005">
    <property type="protein sequence ID" value="PLB47879.1"/>
    <property type="molecule type" value="Genomic_DNA"/>
</dbReference>
<sequence>MQLTSILTVALSAASLASAGPLRRAKSPALTWQVSNFTSTCAQEECVYNFNIRGIETENTPGFATICSSTGQKIGDYITCANGNITALVTPESHSLRNVKAEHSWRQGLTASFHAQGATNVTQSASNFTIPVTHVFGSA</sequence>
<dbReference type="RefSeq" id="XP_024703181.1">
    <property type="nucleotide sequence ID" value="XM_024847754.1"/>
</dbReference>
<feature type="signal peptide" evidence="1">
    <location>
        <begin position="1"/>
        <end position="19"/>
    </location>
</feature>
<keyword evidence="3" id="KW-1185">Reference proteome</keyword>
<protein>
    <submittedName>
        <fullName evidence="2">Uncharacterized protein</fullName>
    </submittedName>
</protein>
<gene>
    <name evidence="2" type="ORF">P170DRAFT_427061</name>
</gene>
<evidence type="ECO:0000256" key="1">
    <source>
        <dbReference type="SAM" id="SignalP"/>
    </source>
</evidence>
<keyword evidence="1" id="KW-0732">Signal</keyword>
<organism evidence="2 3">
    <name type="scientific">Aspergillus steynii IBT 23096</name>
    <dbReference type="NCBI Taxonomy" id="1392250"/>
    <lineage>
        <taxon>Eukaryota</taxon>
        <taxon>Fungi</taxon>
        <taxon>Dikarya</taxon>
        <taxon>Ascomycota</taxon>
        <taxon>Pezizomycotina</taxon>
        <taxon>Eurotiomycetes</taxon>
        <taxon>Eurotiomycetidae</taxon>
        <taxon>Eurotiales</taxon>
        <taxon>Aspergillaceae</taxon>
        <taxon>Aspergillus</taxon>
        <taxon>Aspergillus subgen. Circumdati</taxon>
    </lineage>
</organism>
<feature type="chain" id="PRO_5014137975" evidence="1">
    <location>
        <begin position="20"/>
        <end position="139"/>
    </location>
</feature>
<comment type="caution">
    <text evidence="2">The sequence shown here is derived from an EMBL/GenBank/DDBJ whole genome shotgun (WGS) entry which is preliminary data.</text>
</comment>
<dbReference type="OrthoDB" id="3490397at2759"/>
<accession>A0A2I2G4S3</accession>
<evidence type="ECO:0000313" key="2">
    <source>
        <dbReference type="EMBL" id="PLB47879.1"/>
    </source>
</evidence>
<dbReference type="STRING" id="1392250.A0A2I2G4S3"/>
<dbReference type="AlphaFoldDB" id="A0A2I2G4S3"/>
<evidence type="ECO:0000313" key="3">
    <source>
        <dbReference type="Proteomes" id="UP000234275"/>
    </source>
</evidence>
<dbReference type="VEuPathDB" id="FungiDB:P170DRAFT_427061"/>
<reference evidence="2 3" key="1">
    <citation type="submission" date="2016-12" db="EMBL/GenBank/DDBJ databases">
        <title>The genomes of Aspergillus section Nigri reveals drivers in fungal speciation.</title>
        <authorList>
            <consortium name="DOE Joint Genome Institute"/>
            <person name="Vesth T.C."/>
            <person name="Nybo J."/>
            <person name="Theobald S."/>
            <person name="Brandl J."/>
            <person name="Frisvad J.C."/>
            <person name="Nielsen K.F."/>
            <person name="Lyhne E.K."/>
            <person name="Kogle M.E."/>
            <person name="Kuo A."/>
            <person name="Riley R."/>
            <person name="Clum A."/>
            <person name="Nolan M."/>
            <person name="Lipzen A."/>
            <person name="Salamov A."/>
            <person name="Henrissat B."/>
            <person name="Wiebenga A."/>
            <person name="De Vries R.P."/>
            <person name="Grigoriev I.V."/>
            <person name="Mortensen U.H."/>
            <person name="Andersen M.R."/>
            <person name="Baker S.E."/>
        </authorList>
    </citation>
    <scope>NUCLEOTIDE SEQUENCE [LARGE SCALE GENOMIC DNA]</scope>
    <source>
        <strain evidence="2 3">IBT 23096</strain>
    </source>
</reference>
<name>A0A2I2G4S3_9EURO</name>
<dbReference type="GeneID" id="36555453"/>